<evidence type="ECO:0000313" key="5">
    <source>
        <dbReference type="Proteomes" id="UP000270299"/>
    </source>
</evidence>
<accession>A0A3L6ZY03</accession>
<dbReference type="SUPFAM" id="SSF55729">
    <property type="entry name" value="Acyl-CoA N-acyltransferases (Nat)"/>
    <property type="match status" value="2"/>
</dbReference>
<evidence type="ECO:0000313" key="4">
    <source>
        <dbReference type="EMBL" id="RLP72012.1"/>
    </source>
</evidence>
<protein>
    <submittedName>
        <fullName evidence="4">GNAT family N-acetyltransferase</fullName>
    </submittedName>
</protein>
<proteinExistence type="predicted"/>
<keyword evidence="5" id="KW-1185">Reference proteome</keyword>
<feature type="domain" description="N-acetyltransferase" evidence="3">
    <location>
        <begin position="193"/>
        <end position="346"/>
    </location>
</feature>
<organism evidence="4 5">
    <name type="scientific">Mycetocola manganoxydans</name>
    <dbReference type="NCBI Taxonomy" id="699879"/>
    <lineage>
        <taxon>Bacteria</taxon>
        <taxon>Bacillati</taxon>
        <taxon>Actinomycetota</taxon>
        <taxon>Actinomycetes</taxon>
        <taxon>Micrococcales</taxon>
        <taxon>Microbacteriaceae</taxon>
        <taxon>Mycetocola</taxon>
    </lineage>
</organism>
<dbReference type="PANTHER" id="PTHR43420">
    <property type="entry name" value="ACETYLTRANSFERASE"/>
    <property type="match status" value="1"/>
</dbReference>
<dbReference type="Proteomes" id="UP000270299">
    <property type="component" value="Unassembled WGS sequence"/>
</dbReference>
<evidence type="ECO:0000259" key="3">
    <source>
        <dbReference type="PROSITE" id="PS51186"/>
    </source>
</evidence>
<dbReference type="AlphaFoldDB" id="A0A3L6ZY03"/>
<dbReference type="Gene3D" id="3.40.630.30">
    <property type="match status" value="1"/>
</dbReference>
<keyword evidence="1 4" id="KW-0808">Transferase</keyword>
<evidence type="ECO:0000256" key="1">
    <source>
        <dbReference type="ARBA" id="ARBA00022679"/>
    </source>
</evidence>
<dbReference type="Pfam" id="PF00583">
    <property type="entry name" value="Acetyltransf_1"/>
    <property type="match status" value="1"/>
</dbReference>
<dbReference type="InterPro" id="IPR000182">
    <property type="entry name" value="GNAT_dom"/>
</dbReference>
<dbReference type="InterPro" id="IPR016181">
    <property type="entry name" value="Acyl_CoA_acyltransferase"/>
</dbReference>
<dbReference type="PROSITE" id="PS51186">
    <property type="entry name" value="GNAT"/>
    <property type="match status" value="2"/>
</dbReference>
<name>A0A3L6ZY03_9MICO</name>
<feature type="domain" description="N-acetyltransferase" evidence="3">
    <location>
        <begin position="27"/>
        <end position="185"/>
    </location>
</feature>
<dbReference type="GO" id="GO:0016747">
    <property type="term" value="F:acyltransferase activity, transferring groups other than amino-acyl groups"/>
    <property type="evidence" value="ECO:0007669"/>
    <property type="project" value="InterPro"/>
</dbReference>
<dbReference type="InterPro" id="IPR050680">
    <property type="entry name" value="YpeA/RimI_acetyltransf"/>
</dbReference>
<dbReference type="OrthoDB" id="9799092at2"/>
<dbReference type="EMBL" id="RCUV01000006">
    <property type="protein sequence ID" value="RLP72012.1"/>
    <property type="molecule type" value="Genomic_DNA"/>
</dbReference>
<keyword evidence="2" id="KW-0012">Acyltransferase</keyword>
<reference evidence="4 5" key="1">
    <citation type="submission" date="2018-10" db="EMBL/GenBank/DDBJ databases">
        <authorList>
            <person name="Li J."/>
        </authorList>
    </citation>
    <scope>NUCLEOTIDE SEQUENCE [LARGE SCALE GENOMIC DNA]</scope>
    <source>
        <strain evidence="4 5">CCTCC AB209002</strain>
    </source>
</reference>
<evidence type="ECO:0000256" key="2">
    <source>
        <dbReference type="ARBA" id="ARBA00023315"/>
    </source>
</evidence>
<dbReference type="CDD" id="cd04301">
    <property type="entry name" value="NAT_SF"/>
    <property type="match status" value="1"/>
</dbReference>
<sequence length="346" mass="38057">MTSVTLPLSSRVDAPQELPIPSHADVARWRPASPEDIDAILATQALSDRLDHPEWTTTREDLEEDFRAAHIDMSRDSLVGFDADGAVAAYGFVILGPGQDSRVQSYLPGTVRPDLRGRGVGRCLLDWQRGRSRQQFASSEKTIPGWSMIDVANGNDAALALAQDMGFVISRYFTTMNRVAAEPVPEIAAPDGIRILRCTPDLFEAARLARNDAFRDHWGSQPRVPEEWAKFTGSSKFRPELSWVALEGSGADARVVAFALTSLNEHDWEAQGFSSGYIELIGVVRDWRGRRLAPALISRLLTSFGEAGLERAVLDVDTASPTGANSLYERLGFRATTQEIALVIEY</sequence>
<comment type="caution">
    <text evidence="4">The sequence shown here is derived from an EMBL/GenBank/DDBJ whole genome shotgun (WGS) entry which is preliminary data.</text>
</comment>
<dbReference type="RefSeq" id="WP_121672453.1">
    <property type="nucleotide sequence ID" value="NZ_BMXM01000005.1"/>
</dbReference>
<gene>
    <name evidence="4" type="ORF">D9V29_06140</name>
</gene>